<dbReference type="KEGG" id="kbs:EPA93_35300"/>
<dbReference type="EMBL" id="CP035758">
    <property type="protein sequence ID" value="QBD80954.1"/>
    <property type="molecule type" value="Genomic_DNA"/>
</dbReference>
<feature type="compositionally biased region" description="Gly residues" evidence="1">
    <location>
        <begin position="215"/>
        <end position="231"/>
    </location>
</feature>
<organism evidence="3 4">
    <name type="scientific">Ktedonosporobacter rubrisoli</name>
    <dbReference type="NCBI Taxonomy" id="2509675"/>
    <lineage>
        <taxon>Bacteria</taxon>
        <taxon>Bacillati</taxon>
        <taxon>Chloroflexota</taxon>
        <taxon>Ktedonobacteria</taxon>
        <taxon>Ktedonobacterales</taxon>
        <taxon>Ktedonosporobacteraceae</taxon>
        <taxon>Ktedonosporobacter</taxon>
    </lineage>
</organism>
<feature type="region of interest" description="Disordered" evidence="1">
    <location>
        <begin position="202"/>
        <end position="231"/>
    </location>
</feature>
<keyword evidence="2" id="KW-0812">Transmembrane</keyword>
<evidence type="ECO:0000256" key="1">
    <source>
        <dbReference type="SAM" id="MobiDB-lite"/>
    </source>
</evidence>
<evidence type="ECO:0000313" key="4">
    <source>
        <dbReference type="Proteomes" id="UP000290365"/>
    </source>
</evidence>
<reference evidence="3 4" key="1">
    <citation type="submission" date="2019-01" db="EMBL/GenBank/DDBJ databases">
        <title>Ktedonosporobacter rubrisoli SCAWS-G2.</title>
        <authorList>
            <person name="Huang Y."/>
            <person name="Yan B."/>
        </authorList>
    </citation>
    <scope>NUCLEOTIDE SEQUENCE [LARGE SCALE GENOMIC DNA]</scope>
    <source>
        <strain evidence="3 4">SCAWS-G2</strain>
    </source>
</reference>
<feature type="transmembrane region" description="Helical" evidence="2">
    <location>
        <begin position="166"/>
        <end position="191"/>
    </location>
</feature>
<dbReference type="Proteomes" id="UP000290365">
    <property type="component" value="Chromosome"/>
</dbReference>
<proteinExistence type="predicted"/>
<protein>
    <recommendedName>
        <fullName evidence="5">TPM domain-containing protein</fullName>
    </recommendedName>
</protein>
<evidence type="ECO:0000313" key="3">
    <source>
        <dbReference type="EMBL" id="QBD80954.1"/>
    </source>
</evidence>
<keyword evidence="2" id="KW-1133">Transmembrane helix</keyword>
<accession>A0A4P6JZ10</accession>
<sequence>MKLYREMSKQSVFLALGLALLLLFTSVQTGRASSVTVQDQASVLNVARVQTEAARLGRPLFIYTVPAYVDSMVEVFGVSRAFDMNVQGHLEDLGTEREKGIVIGIDVKDRYVSIKSGDQVLFSDEDARKAIKTFAAAMHQDDYNAALIATLHFLQQTLAANESDNIWGIVGKVIIGLAVLGGIIASIRLGFFKQRPDPYRHRYYHSSDNSSGGSSSSGGGSSTGGGAGGFF</sequence>
<dbReference type="RefSeq" id="WP_129892016.1">
    <property type="nucleotide sequence ID" value="NZ_CP035758.1"/>
</dbReference>
<dbReference type="Gene3D" id="3.10.310.50">
    <property type="match status" value="1"/>
</dbReference>
<name>A0A4P6JZ10_KTERU</name>
<dbReference type="AlphaFoldDB" id="A0A4P6JZ10"/>
<evidence type="ECO:0008006" key="5">
    <source>
        <dbReference type="Google" id="ProtNLM"/>
    </source>
</evidence>
<keyword evidence="4" id="KW-1185">Reference proteome</keyword>
<gene>
    <name evidence="3" type="ORF">EPA93_35300</name>
</gene>
<evidence type="ECO:0000256" key="2">
    <source>
        <dbReference type="SAM" id="Phobius"/>
    </source>
</evidence>
<keyword evidence="2" id="KW-0472">Membrane</keyword>